<reference evidence="3" key="1">
    <citation type="submission" date="2016-05" db="EMBL/GenBank/DDBJ databases">
        <title>Draft genome of Corynebacterium afermentans subsp. afermentans LCDC 88199T.</title>
        <authorList>
            <person name="Bernier A.-M."/>
            <person name="Bernard K."/>
        </authorList>
    </citation>
    <scope>NUCLEOTIDE SEQUENCE [LARGE SCALE GENOMIC DNA]</scope>
    <source>
        <strain evidence="3">NML02-A-017</strain>
    </source>
</reference>
<keyword evidence="1" id="KW-0812">Transmembrane</keyword>
<evidence type="ECO:0000313" key="3">
    <source>
        <dbReference type="Proteomes" id="UP000077885"/>
    </source>
</evidence>
<evidence type="ECO:0000256" key="1">
    <source>
        <dbReference type="SAM" id="Phobius"/>
    </source>
</evidence>
<dbReference type="EMBL" id="LXSL01000030">
    <property type="protein sequence ID" value="OAM26390.1"/>
    <property type="molecule type" value="Genomic_DNA"/>
</dbReference>
<keyword evidence="3" id="KW-1185">Reference proteome</keyword>
<sequence length="99" mass="10675">MSMSKDFRVLKASLAAMITALATGVGLGVTTLLLVVLGLLTDVFEMYYDDANQAFWAGMALSLAGALIAGAVVFVTVYSAYSADDEKQDGKRRVHIRRR</sequence>
<proteinExistence type="predicted"/>
<feature type="transmembrane region" description="Helical" evidence="1">
    <location>
        <begin position="12"/>
        <end position="40"/>
    </location>
</feature>
<dbReference type="Proteomes" id="UP000077885">
    <property type="component" value="Unassembled WGS sequence"/>
</dbReference>
<keyword evidence="1" id="KW-1133">Transmembrane helix</keyword>
<evidence type="ECO:0000313" key="2">
    <source>
        <dbReference type="EMBL" id="OAM26390.1"/>
    </source>
</evidence>
<organism evidence="2 3">
    <name type="scientific">Eikenella longinqua</name>
    <dbReference type="NCBI Taxonomy" id="1795827"/>
    <lineage>
        <taxon>Bacteria</taxon>
        <taxon>Pseudomonadati</taxon>
        <taxon>Pseudomonadota</taxon>
        <taxon>Betaproteobacteria</taxon>
        <taxon>Neisseriales</taxon>
        <taxon>Neisseriaceae</taxon>
        <taxon>Eikenella</taxon>
    </lineage>
</organism>
<keyword evidence="1" id="KW-0472">Membrane</keyword>
<accession>A0A1A9RUV3</accession>
<feature type="transmembrane region" description="Helical" evidence="1">
    <location>
        <begin position="60"/>
        <end position="83"/>
    </location>
</feature>
<dbReference type="AlphaFoldDB" id="A0A1A9RUV3"/>
<dbReference type="STRING" id="1795827.A7P95_09420"/>
<comment type="caution">
    <text evidence="2">The sequence shown here is derived from an EMBL/GenBank/DDBJ whole genome shotgun (WGS) entry which is preliminary data.</text>
</comment>
<name>A0A1A9RUV3_9NEIS</name>
<protein>
    <submittedName>
        <fullName evidence="2">Uncharacterized protein</fullName>
    </submittedName>
</protein>
<gene>
    <name evidence="2" type="ORF">A7P95_09420</name>
</gene>